<dbReference type="PROSITE" id="PS51635">
    <property type="entry name" value="PNPLA"/>
    <property type="match status" value="1"/>
</dbReference>
<evidence type="ECO:0000256" key="2">
    <source>
        <dbReference type="ARBA" id="ARBA00022963"/>
    </source>
</evidence>
<comment type="caution">
    <text evidence="4">Lacks conserved residue(s) required for the propagation of feature annotation.</text>
</comment>
<dbReference type="InterPro" id="IPR050301">
    <property type="entry name" value="NTE"/>
</dbReference>
<dbReference type="Gene3D" id="3.40.1090.10">
    <property type="entry name" value="Cytosolic phospholipase A2 catalytic domain"/>
    <property type="match status" value="2"/>
</dbReference>
<gene>
    <name evidence="6" type="ORF">ESZ91_10540</name>
</gene>
<sequence length="270" mass="29609">MLREYTIMSKTLGLALGAGGTRGIAHVGFLKALEEADIRPDYIAGSSMGSVVGACYSKGMTCDEMRDIAFELKTTDILDVSLIALAKLGLLKSVRVRKLISGFLEDCTFEQLHIPFCCVAVDLKTAELKCFSEGSVVDAVLASSAMPTVFRPVEIDGMLLVDGGVLCRVPVREVKKMGADVVVAVDVLGKVEKLDKVPNVLSLVTRVYDIMDCKRTQTVHTKHSRKIDLWLEPEMEDVSQYKVKNIEAAYEAGYRIGKENAEKIKELISE</sequence>
<protein>
    <recommendedName>
        <fullName evidence="5">PNPLA domain-containing protein</fullName>
    </recommendedName>
</protein>
<dbReference type="CDD" id="cd07205">
    <property type="entry name" value="Pat_PNPLA6_PNPLA7_NTE1_like"/>
    <property type="match status" value="1"/>
</dbReference>
<dbReference type="InterPro" id="IPR016035">
    <property type="entry name" value="Acyl_Trfase/lysoPLipase"/>
</dbReference>
<evidence type="ECO:0000313" key="7">
    <source>
        <dbReference type="Proteomes" id="UP000291269"/>
    </source>
</evidence>
<evidence type="ECO:0000256" key="3">
    <source>
        <dbReference type="ARBA" id="ARBA00023098"/>
    </source>
</evidence>
<feature type="domain" description="PNPLA" evidence="5">
    <location>
        <begin position="14"/>
        <end position="175"/>
    </location>
</feature>
<evidence type="ECO:0000259" key="5">
    <source>
        <dbReference type="PROSITE" id="PS51635"/>
    </source>
</evidence>
<dbReference type="PANTHER" id="PTHR14226:SF76">
    <property type="entry name" value="NTE FAMILY PROTEIN RSSA"/>
    <property type="match status" value="1"/>
</dbReference>
<dbReference type="AlphaFoldDB" id="A0A4Q2K9Y0"/>
<dbReference type="EMBL" id="SDOZ01000004">
    <property type="protein sequence ID" value="RXZ58085.1"/>
    <property type="molecule type" value="Genomic_DNA"/>
</dbReference>
<feature type="short sequence motif" description="GXSXG" evidence="4">
    <location>
        <begin position="45"/>
        <end position="49"/>
    </location>
</feature>
<dbReference type="Proteomes" id="UP000291269">
    <property type="component" value="Unassembled WGS sequence"/>
</dbReference>
<dbReference type="OrthoDB" id="9770965at2"/>
<evidence type="ECO:0000313" key="6">
    <source>
        <dbReference type="EMBL" id="RXZ58085.1"/>
    </source>
</evidence>
<keyword evidence="3 4" id="KW-0443">Lipid metabolism</keyword>
<keyword evidence="2 4" id="KW-0442">Lipid degradation</keyword>
<organism evidence="6 7">
    <name type="scientific">Candidatus Borkfalkia ceftriaxoniphila</name>
    <dbReference type="NCBI Taxonomy" id="2508949"/>
    <lineage>
        <taxon>Bacteria</taxon>
        <taxon>Bacillati</taxon>
        <taxon>Bacillota</taxon>
        <taxon>Clostridia</taxon>
        <taxon>Christensenellales</taxon>
        <taxon>Christensenellaceae</taxon>
        <taxon>Candidatus Borkfalkia</taxon>
    </lineage>
</organism>
<feature type="active site" description="Nucleophile" evidence="4">
    <location>
        <position position="47"/>
    </location>
</feature>
<name>A0A4Q2K9Y0_9FIRM</name>
<dbReference type="GO" id="GO:0016787">
    <property type="term" value="F:hydrolase activity"/>
    <property type="evidence" value="ECO:0007669"/>
    <property type="project" value="UniProtKB-UniRule"/>
</dbReference>
<comment type="caution">
    <text evidence="6">The sequence shown here is derived from an EMBL/GenBank/DDBJ whole genome shotgun (WGS) entry which is preliminary data.</text>
</comment>
<dbReference type="InterPro" id="IPR002641">
    <property type="entry name" value="PNPLA_dom"/>
</dbReference>
<dbReference type="Pfam" id="PF01734">
    <property type="entry name" value="Patatin"/>
    <property type="match status" value="1"/>
</dbReference>
<dbReference type="SUPFAM" id="SSF52151">
    <property type="entry name" value="FabD/lysophospholipase-like"/>
    <property type="match status" value="1"/>
</dbReference>
<reference evidence="6 7" key="1">
    <citation type="journal article" date="2019" name="Gut">
        <title>Antibiotics-induced monodominance of a novel gut bacterial order.</title>
        <authorList>
            <person name="Hildebrand F."/>
            <person name="Moitinho-Silva L."/>
            <person name="Blasche S."/>
            <person name="Jahn M.T."/>
            <person name="Gossmann T.I."/>
            <person name="Heuerta-Cepas J."/>
            <person name="Hercog R."/>
            <person name="Luetge M."/>
            <person name="Bahram M."/>
            <person name="Pryszlak A."/>
            <person name="Alves R.J."/>
            <person name="Waszak S.M."/>
            <person name="Zhu A."/>
            <person name="Ye L."/>
            <person name="Costea P.I."/>
            <person name="Aalvink S."/>
            <person name="Belzer C."/>
            <person name="Forslund S.K."/>
            <person name="Sunagawa S."/>
            <person name="Hentschel U."/>
            <person name="Merten C."/>
            <person name="Patil K.R."/>
            <person name="Benes V."/>
            <person name="Bork P."/>
        </authorList>
    </citation>
    <scope>NUCLEOTIDE SEQUENCE [LARGE SCALE GENOMIC DNA]</scope>
    <source>
        <strain evidence="6 7">HDS1380</strain>
    </source>
</reference>
<evidence type="ECO:0000256" key="1">
    <source>
        <dbReference type="ARBA" id="ARBA00022801"/>
    </source>
</evidence>
<proteinExistence type="predicted"/>
<accession>A0A4Q2K9Y0</accession>
<feature type="active site" description="Proton acceptor" evidence="4">
    <location>
        <position position="162"/>
    </location>
</feature>
<dbReference type="PANTHER" id="PTHR14226">
    <property type="entry name" value="NEUROPATHY TARGET ESTERASE/SWISS CHEESE D.MELANOGASTER"/>
    <property type="match status" value="1"/>
</dbReference>
<evidence type="ECO:0000256" key="4">
    <source>
        <dbReference type="PROSITE-ProRule" id="PRU01161"/>
    </source>
</evidence>
<keyword evidence="1 4" id="KW-0378">Hydrolase</keyword>
<keyword evidence="7" id="KW-1185">Reference proteome</keyword>
<feature type="short sequence motif" description="DGA/G" evidence="4">
    <location>
        <begin position="162"/>
        <end position="164"/>
    </location>
</feature>
<dbReference type="GO" id="GO:0016042">
    <property type="term" value="P:lipid catabolic process"/>
    <property type="evidence" value="ECO:0007669"/>
    <property type="project" value="UniProtKB-UniRule"/>
</dbReference>